<dbReference type="SUPFAM" id="SSF56801">
    <property type="entry name" value="Acetyl-CoA synthetase-like"/>
    <property type="match status" value="1"/>
</dbReference>
<comment type="caution">
    <text evidence="2">The sequence shown here is derived from an EMBL/GenBank/DDBJ whole genome shotgun (WGS) entry which is preliminary data.</text>
</comment>
<organism evidence="2 3">
    <name type="scientific">Filobasidium floriforme</name>
    <dbReference type="NCBI Taxonomy" id="5210"/>
    <lineage>
        <taxon>Eukaryota</taxon>
        <taxon>Fungi</taxon>
        <taxon>Dikarya</taxon>
        <taxon>Basidiomycota</taxon>
        <taxon>Agaricomycotina</taxon>
        <taxon>Tremellomycetes</taxon>
        <taxon>Filobasidiales</taxon>
        <taxon>Filobasidiaceae</taxon>
        <taxon>Filobasidium</taxon>
    </lineage>
</organism>
<dbReference type="AlphaFoldDB" id="A0A8K0JGG4"/>
<dbReference type="OrthoDB" id="1700726at2759"/>
<dbReference type="PANTHER" id="PTHR43272:SF11">
    <property type="entry name" value="AMP-DEPENDENT SYNTHETASE_LIGASE DOMAIN-CONTAINING PROTEIN"/>
    <property type="match status" value="1"/>
</dbReference>
<accession>A0A8K0JGG4</accession>
<dbReference type="InterPro" id="IPR042099">
    <property type="entry name" value="ANL_N_sf"/>
</dbReference>
<name>A0A8K0JGG4_9TREE</name>
<sequence>MGITFSLAFSDTSLVLLTTIIVISLYTKYFSGYTPLVHPLLLQKQSDVSQTRKEGESAVYRNWATGHGTPLSTSPSGSVKIVADILKSNAAPNILRFGKRVTNADLLEQANDMLYNLSLLAPHLVSPPTATPSTSTSAAPTYILSLLPPSLPLLQLHLARSLTTRLRLITLSVPFFLVSALESEDHPKPKVIFTGEEYVAGVLEQLVEKDDLSNDNYDNAECRALVVVVPNAGEDRRENSDLVKRAAKMGVKVVNFEQLQRGCFKPDVWERPAPNEVHSLAYLPRGRDNSNPHLVEITNQNLTAGISACLSAFPASLRPSPGLGDVIQSSVDLNEPFGLSLGLAALLSGSGFEYEANEMGRDSGSREGRLPATITFTQRKHLAQELTHLQKTASSSFLYPLAHRQRLAALDEGYVSKAGWMEKLVWAPARAKRSLDKLRAIVVVGDTPDPELTLQAHTLLSMPFTRMYITPLSAGPVLVSNFNDLQSEGIDGEMHSGAPASNVEVMLRGAEVERVETGGDPTGQMCARGPAVLKDLNLEIGDDRWTPVAKQATAWTNGAFVVS</sequence>
<dbReference type="GO" id="GO:0004467">
    <property type="term" value="F:long-chain fatty acid-CoA ligase activity"/>
    <property type="evidence" value="ECO:0007669"/>
    <property type="project" value="TreeGrafter"/>
</dbReference>
<dbReference type="Proteomes" id="UP000812966">
    <property type="component" value="Unassembled WGS sequence"/>
</dbReference>
<protein>
    <submittedName>
        <fullName evidence="2">Uncharacterized protein</fullName>
    </submittedName>
</protein>
<keyword evidence="1" id="KW-0472">Membrane</keyword>
<dbReference type="EMBL" id="JABELV010000167">
    <property type="protein sequence ID" value="KAG7528797.1"/>
    <property type="molecule type" value="Genomic_DNA"/>
</dbReference>
<dbReference type="GO" id="GO:0016020">
    <property type="term" value="C:membrane"/>
    <property type="evidence" value="ECO:0007669"/>
    <property type="project" value="TreeGrafter"/>
</dbReference>
<dbReference type="GO" id="GO:0005783">
    <property type="term" value="C:endoplasmic reticulum"/>
    <property type="evidence" value="ECO:0007669"/>
    <property type="project" value="TreeGrafter"/>
</dbReference>
<feature type="transmembrane region" description="Helical" evidence="1">
    <location>
        <begin position="7"/>
        <end position="26"/>
    </location>
</feature>
<gene>
    <name evidence="2" type="ORF">FFLO_05938</name>
</gene>
<evidence type="ECO:0000256" key="1">
    <source>
        <dbReference type="SAM" id="Phobius"/>
    </source>
</evidence>
<reference evidence="2" key="1">
    <citation type="submission" date="2020-04" db="EMBL/GenBank/DDBJ databases">
        <title>Analysis of mating type loci in Filobasidium floriforme.</title>
        <authorList>
            <person name="Nowrousian M."/>
        </authorList>
    </citation>
    <scope>NUCLEOTIDE SEQUENCE</scope>
    <source>
        <strain evidence="2">CBS 6242</strain>
    </source>
</reference>
<keyword evidence="3" id="KW-1185">Reference proteome</keyword>
<proteinExistence type="predicted"/>
<keyword evidence="1" id="KW-0812">Transmembrane</keyword>
<dbReference type="Gene3D" id="3.40.50.12780">
    <property type="entry name" value="N-terminal domain of ligase-like"/>
    <property type="match status" value="1"/>
</dbReference>
<dbReference type="PANTHER" id="PTHR43272">
    <property type="entry name" value="LONG-CHAIN-FATTY-ACID--COA LIGASE"/>
    <property type="match status" value="1"/>
</dbReference>
<evidence type="ECO:0000313" key="3">
    <source>
        <dbReference type="Proteomes" id="UP000812966"/>
    </source>
</evidence>
<keyword evidence="1" id="KW-1133">Transmembrane helix</keyword>
<evidence type="ECO:0000313" key="2">
    <source>
        <dbReference type="EMBL" id="KAG7528797.1"/>
    </source>
</evidence>